<feature type="transmembrane region" description="Helical" evidence="1">
    <location>
        <begin position="263"/>
        <end position="283"/>
    </location>
</feature>
<accession>A0A6N8DUN2</accession>
<name>A0A6N8DUN2_RHOAC</name>
<dbReference type="RefSeq" id="WP_155447543.1">
    <property type="nucleotide sequence ID" value="NZ_JAOQNR010000021.1"/>
</dbReference>
<evidence type="ECO:0000256" key="1">
    <source>
        <dbReference type="SAM" id="Phobius"/>
    </source>
</evidence>
<dbReference type="AlphaFoldDB" id="A0A6N8DUN2"/>
<keyword evidence="1" id="KW-0812">Transmembrane</keyword>
<feature type="transmembrane region" description="Helical" evidence="1">
    <location>
        <begin position="118"/>
        <end position="137"/>
    </location>
</feature>
<evidence type="ECO:0008006" key="4">
    <source>
        <dbReference type="Google" id="ProtNLM"/>
    </source>
</evidence>
<keyword evidence="1" id="KW-0472">Membrane</keyword>
<dbReference type="EMBL" id="WNKS01000022">
    <property type="protein sequence ID" value="MTV32861.1"/>
    <property type="molecule type" value="Genomic_DNA"/>
</dbReference>
<feature type="transmembrane region" description="Helical" evidence="1">
    <location>
        <begin position="157"/>
        <end position="178"/>
    </location>
</feature>
<evidence type="ECO:0000313" key="3">
    <source>
        <dbReference type="Proteomes" id="UP000439113"/>
    </source>
</evidence>
<sequence>MFARVWRKCVLFGRLLAACRFSLISVVAGFFLLFGVVQAQNLFADLAFSSTLAQIGHWLGFLFAVFFLWAWPVHYGARRVLDEPHWLVPIAVRRTVSDAELVALQEELRTELGCAIEWAPRVLGLIPFIAVGFGLYFCDATMDTARDLEEVKRAQSQILWIALGDAVAAVLFIVFVIGRRWLLGWIERRADLRASDGAAQVRRRLTRFARASLVFTIALFVVAYLAPHRLAFYFDRALLIPLLFGSLVLVLSELARIGHRKGWPVLAPLVAIAVVVTATNTHLNDVRLLPQKPADQLTGRQIELKIAVDKWRAANGCQDDASKCPYALVIAAEGGASRAAFMAATFAGEIIDRTKGDGAPGRKIFALSGVSGGAFGAATIRAALADAAERGGAPPCVRSDRLWFGAASGAPDPQNSWRSCLQLLVSGDYLSSGFIGLGFRDNFAPRAIPPETGSMILDRAALLEQSWERHYSYISGRSRAPQNCSAQPGKGLCRAFGYAGGEGWLPLLLLNGTSVSTGRRIVASDLISTYASPDGANGRIALYSQTYDVFELMSRPCPTDGGDCPAAHDGAADRPLVRDAPDLRLSTAALLSARFPIISPAGVLRNEADATYGDRVVDGGYFENSGLSTATDLARALSGLGVKPALVWVQNDPDVALSVKKTPPRAAATPRFGPLDEGFVTEALGILAAPLNTLLATRAGHGEEAADLAVHELARINGTEQMGFFKILMKERPEIGPAANDALFDAQCAALRNKKPAMSKVSMSWWLSASVQAELDAQFCDAANRGSIEDIVKYVGGR</sequence>
<feature type="transmembrane region" description="Helical" evidence="1">
    <location>
        <begin position="232"/>
        <end position="251"/>
    </location>
</feature>
<comment type="caution">
    <text evidence="2">The sequence shown here is derived from an EMBL/GenBank/DDBJ whole genome shotgun (WGS) entry which is preliminary data.</text>
</comment>
<proteinExistence type="predicted"/>
<reference evidence="2 3" key="1">
    <citation type="submission" date="2019-11" db="EMBL/GenBank/DDBJ databases">
        <title>Whole-genome sequence of a Rhodoblastus acidophilus DSM 142.</title>
        <authorList>
            <person name="Kyndt J.A."/>
            <person name="Meyer T.E."/>
        </authorList>
    </citation>
    <scope>NUCLEOTIDE SEQUENCE [LARGE SCALE GENOMIC DNA]</scope>
    <source>
        <strain evidence="2 3">DSM 142</strain>
    </source>
</reference>
<keyword evidence="1" id="KW-1133">Transmembrane helix</keyword>
<dbReference type="OrthoDB" id="581211at2"/>
<dbReference type="Proteomes" id="UP000439113">
    <property type="component" value="Unassembled WGS sequence"/>
</dbReference>
<feature type="transmembrane region" description="Helical" evidence="1">
    <location>
        <begin position="208"/>
        <end position="226"/>
    </location>
</feature>
<gene>
    <name evidence="2" type="ORF">GJ654_17925</name>
</gene>
<organism evidence="2 3">
    <name type="scientific">Rhodoblastus acidophilus</name>
    <name type="common">Rhodopseudomonas acidophila</name>
    <dbReference type="NCBI Taxonomy" id="1074"/>
    <lineage>
        <taxon>Bacteria</taxon>
        <taxon>Pseudomonadati</taxon>
        <taxon>Pseudomonadota</taxon>
        <taxon>Alphaproteobacteria</taxon>
        <taxon>Hyphomicrobiales</taxon>
        <taxon>Rhodoblastaceae</taxon>
        <taxon>Rhodoblastus</taxon>
    </lineage>
</organism>
<protein>
    <recommendedName>
        <fullName evidence="4">Patatin-like phospholipase</fullName>
    </recommendedName>
</protein>
<feature type="transmembrane region" description="Helical" evidence="1">
    <location>
        <begin position="55"/>
        <end position="73"/>
    </location>
</feature>
<evidence type="ECO:0000313" key="2">
    <source>
        <dbReference type="EMBL" id="MTV32861.1"/>
    </source>
</evidence>